<dbReference type="InterPro" id="IPR045863">
    <property type="entry name" value="CorA_TM1_TM2"/>
</dbReference>
<dbReference type="GO" id="GO:0005886">
    <property type="term" value="C:plasma membrane"/>
    <property type="evidence" value="ECO:0007669"/>
    <property type="project" value="UniProtKB-SubCell"/>
</dbReference>
<dbReference type="AlphaFoldDB" id="A0AAN6MKK3"/>
<evidence type="ECO:0000256" key="5">
    <source>
        <dbReference type="SAM" id="MobiDB-lite"/>
    </source>
</evidence>
<evidence type="ECO:0000313" key="7">
    <source>
        <dbReference type="EMBL" id="KAK3902205.1"/>
    </source>
</evidence>
<feature type="transmembrane region" description="Helical" evidence="6">
    <location>
        <begin position="699"/>
        <end position="719"/>
    </location>
</feature>
<dbReference type="GO" id="GO:0015087">
    <property type="term" value="F:cobalt ion transmembrane transporter activity"/>
    <property type="evidence" value="ECO:0007669"/>
    <property type="project" value="TreeGrafter"/>
</dbReference>
<evidence type="ECO:0000256" key="3">
    <source>
        <dbReference type="ARBA" id="ARBA00022989"/>
    </source>
</evidence>
<feature type="compositionally biased region" description="Acidic residues" evidence="5">
    <location>
        <begin position="32"/>
        <end position="49"/>
    </location>
</feature>
<feature type="non-terminal residue" evidence="7">
    <location>
        <position position="1"/>
    </location>
</feature>
<feature type="region of interest" description="Disordered" evidence="5">
    <location>
        <begin position="26"/>
        <end position="56"/>
    </location>
</feature>
<keyword evidence="2 6" id="KW-0812">Transmembrane</keyword>
<dbReference type="InterPro" id="IPR002523">
    <property type="entry name" value="MgTranspt_CorA/ZnTranspt_ZntB"/>
</dbReference>
<feature type="compositionally biased region" description="Polar residues" evidence="5">
    <location>
        <begin position="322"/>
        <end position="338"/>
    </location>
</feature>
<keyword evidence="3 6" id="KW-1133">Transmembrane helix</keyword>
<feature type="region of interest" description="Disordered" evidence="5">
    <location>
        <begin position="750"/>
        <end position="777"/>
    </location>
</feature>
<comment type="caution">
    <text evidence="7">The sequence shown here is derived from an EMBL/GenBank/DDBJ whole genome shotgun (WGS) entry which is preliminary data.</text>
</comment>
<sequence length="777" mass="85586">DVVHEEPVFYNTFGHEPSNGIQGSDLGGVVMSDDEAPEAPADEDLEETGTGDPKDGGVYAYHVLESGYAGDGLEEGHHSVNLTAVWSDRAAVQQSLFRWIESARLQNTIAKIKRDFVKQVQTLQGTYVRSLEPKFRHDPLILDGKAQSDQGVTWICLPYFSLEPYSGLLGAQNTKSFPTPTLLQARYSQTTRERDMEQVVCQRRGDAQHLCFHVSQLWCLILDNSLLLTYGRITNDSLCEGIIARTVKPAPSLSASVSAAEKTLSVRFGADIMWSIPLYQCETWFVCARTPIQQTSPQPTGAMQAAVQLLEDPTPAQHNRRPTTPSASPARGSQTLSLSPGTSQASASPAAGQRRPSRSPRPSMSGTRPRGEFFPAVFCYLDSSVNPSLPSTPPGPFCSGESLRDCFKELDAFLRTKTMTVDRVSYEGLEWRTRSEVHTLLKMELDDIQPRSTTLEFRKQLDIRVMVFNAADTIFHFFFPPVHPKDEPLPTQKLFWGAVHSLVTVPAPLSVPQDSEIRTKASDRRIEKRLYLLEQELSIIDWIMEVQDVVLTGALNAHIGGGREGEAARPGFDGSRAGDAWSLDVQDGGWQFAGRQSTMAGMAEAVLEPSDEPAGFSYLLLHECQQYLRRKQHVIVEARNQVEVMKNVNRNKINHTKDRQERALYAFTIVTVVFLPLSAIASIFGINASDVRDMDAGQWAYWATALPVTAGVVFLGLLFTGELGNVWWSLGRWVKWMSRGKWGGWGEVEGGGDGDGYGGGEGGSEGRASRGGSGWGG</sequence>
<evidence type="ECO:0000256" key="2">
    <source>
        <dbReference type="ARBA" id="ARBA00022692"/>
    </source>
</evidence>
<gene>
    <name evidence="7" type="ORF">C8A05DRAFT_15710</name>
</gene>
<comment type="subcellular location">
    <subcellularLocation>
        <location evidence="1">Cell membrane</location>
        <topology evidence="1">Multi-pass membrane protein</topology>
    </subcellularLocation>
</comment>
<accession>A0AAN6MKK3</accession>
<keyword evidence="4 6" id="KW-0472">Membrane</keyword>
<dbReference type="GO" id="GO:0015095">
    <property type="term" value="F:magnesium ion transmembrane transporter activity"/>
    <property type="evidence" value="ECO:0007669"/>
    <property type="project" value="TreeGrafter"/>
</dbReference>
<evidence type="ECO:0008006" key="9">
    <source>
        <dbReference type="Google" id="ProtNLM"/>
    </source>
</evidence>
<evidence type="ECO:0000256" key="1">
    <source>
        <dbReference type="ARBA" id="ARBA00004651"/>
    </source>
</evidence>
<organism evidence="7 8">
    <name type="scientific">Staphylotrichum tortipilum</name>
    <dbReference type="NCBI Taxonomy" id="2831512"/>
    <lineage>
        <taxon>Eukaryota</taxon>
        <taxon>Fungi</taxon>
        <taxon>Dikarya</taxon>
        <taxon>Ascomycota</taxon>
        <taxon>Pezizomycotina</taxon>
        <taxon>Sordariomycetes</taxon>
        <taxon>Sordariomycetidae</taxon>
        <taxon>Sordariales</taxon>
        <taxon>Chaetomiaceae</taxon>
        <taxon>Staphylotrichum</taxon>
    </lineage>
</organism>
<proteinExistence type="predicted"/>
<feature type="compositionally biased region" description="Low complexity" evidence="5">
    <location>
        <begin position="339"/>
        <end position="368"/>
    </location>
</feature>
<dbReference type="GO" id="GO:0000287">
    <property type="term" value="F:magnesium ion binding"/>
    <property type="evidence" value="ECO:0007669"/>
    <property type="project" value="TreeGrafter"/>
</dbReference>
<dbReference type="Gene3D" id="1.20.58.340">
    <property type="entry name" value="Magnesium transport protein CorA, transmembrane region"/>
    <property type="match status" value="1"/>
</dbReference>
<feature type="region of interest" description="Disordered" evidence="5">
    <location>
        <begin position="315"/>
        <end position="369"/>
    </location>
</feature>
<keyword evidence="8" id="KW-1185">Reference proteome</keyword>
<dbReference type="SUPFAM" id="SSF144083">
    <property type="entry name" value="Magnesium transport protein CorA, transmembrane region"/>
    <property type="match status" value="1"/>
</dbReference>
<reference evidence="7" key="2">
    <citation type="submission" date="2023-05" db="EMBL/GenBank/DDBJ databases">
        <authorList>
            <consortium name="Lawrence Berkeley National Laboratory"/>
            <person name="Steindorff A."/>
            <person name="Hensen N."/>
            <person name="Bonometti L."/>
            <person name="Westerberg I."/>
            <person name="Brannstrom I.O."/>
            <person name="Guillou S."/>
            <person name="Cros-Aarteil S."/>
            <person name="Calhoun S."/>
            <person name="Haridas S."/>
            <person name="Kuo A."/>
            <person name="Mondo S."/>
            <person name="Pangilinan J."/>
            <person name="Riley R."/>
            <person name="Labutti K."/>
            <person name="Andreopoulos B."/>
            <person name="Lipzen A."/>
            <person name="Chen C."/>
            <person name="Yanf M."/>
            <person name="Daum C."/>
            <person name="Ng V."/>
            <person name="Clum A."/>
            <person name="Ohm R."/>
            <person name="Martin F."/>
            <person name="Silar P."/>
            <person name="Natvig D."/>
            <person name="Lalanne C."/>
            <person name="Gautier V."/>
            <person name="Ament-Velasquez S.L."/>
            <person name="Kruys A."/>
            <person name="Hutchinson M.I."/>
            <person name="Powell A.J."/>
            <person name="Barry K."/>
            <person name="Miller A.N."/>
            <person name="Grigoriev I.V."/>
            <person name="Debuchy R."/>
            <person name="Gladieux P."/>
            <person name="Thoren M.H."/>
            <person name="Johannesson H."/>
        </authorList>
    </citation>
    <scope>NUCLEOTIDE SEQUENCE</scope>
    <source>
        <strain evidence="7">CBS 103.79</strain>
    </source>
</reference>
<dbReference type="Proteomes" id="UP001303889">
    <property type="component" value="Unassembled WGS sequence"/>
</dbReference>
<feature type="transmembrane region" description="Helical" evidence="6">
    <location>
        <begin position="663"/>
        <end position="687"/>
    </location>
</feature>
<dbReference type="PANTHER" id="PTHR46494">
    <property type="entry name" value="CORA FAMILY METAL ION TRANSPORTER (EUROFUNG)"/>
    <property type="match status" value="1"/>
</dbReference>
<name>A0AAN6MKK3_9PEZI</name>
<dbReference type="GO" id="GO:0050897">
    <property type="term" value="F:cobalt ion binding"/>
    <property type="evidence" value="ECO:0007669"/>
    <property type="project" value="TreeGrafter"/>
</dbReference>
<evidence type="ECO:0000256" key="4">
    <source>
        <dbReference type="ARBA" id="ARBA00023136"/>
    </source>
</evidence>
<evidence type="ECO:0000313" key="8">
    <source>
        <dbReference type="Proteomes" id="UP001303889"/>
    </source>
</evidence>
<reference evidence="7" key="1">
    <citation type="journal article" date="2023" name="Mol. Phylogenet. Evol.">
        <title>Genome-scale phylogeny and comparative genomics of the fungal order Sordariales.</title>
        <authorList>
            <person name="Hensen N."/>
            <person name="Bonometti L."/>
            <person name="Westerberg I."/>
            <person name="Brannstrom I.O."/>
            <person name="Guillou S."/>
            <person name="Cros-Aarteil S."/>
            <person name="Calhoun S."/>
            <person name="Haridas S."/>
            <person name="Kuo A."/>
            <person name="Mondo S."/>
            <person name="Pangilinan J."/>
            <person name="Riley R."/>
            <person name="LaButti K."/>
            <person name="Andreopoulos B."/>
            <person name="Lipzen A."/>
            <person name="Chen C."/>
            <person name="Yan M."/>
            <person name="Daum C."/>
            <person name="Ng V."/>
            <person name="Clum A."/>
            <person name="Steindorff A."/>
            <person name="Ohm R.A."/>
            <person name="Martin F."/>
            <person name="Silar P."/>
            <person name="Natvig D.O."/>
            <person name="Lalanne C."/>
            <person name="Gautier V."/>
            <person name="Ament-Velasquez S.L."/>
            <person name="Kruys A."/>
            <person name="Hutchinson M.I."/>
            <person name="Powell A.J."/>
            <person name="Barry K."/>
            <person name="Miller A.N."/>
            <person name="Grigoriev I.V."/>
            <person name="Debuchy R."/>
            <person name="Gladieux P."/>
            <person name="Hiltunen Thoren M."/>
            <person name="Johannesson H."/>
        </authorList>
    </citation>
    <scope>NUCLEOTIDE SEQUENCE</scope>
    <source>
        <strain evidence="7">CBS 103.79</strain>
    </source>
</reference>
<dbReference type="Pfam" id="PF01544">
    <property type="entry name" value="CorA"/>
    <property type="match status" value="1"/>
</dbReference>
<dbReference type="PANTHER" id="PTHR46494:SF1">
    <property type="entry name" value="CORA FAMILY METAL ION TRANSPORTER (EUROFUNG)"/>
    <property type="match status" value="1"/>
</dbReference>
<dbReference type="EMBL" id="MU855526">
    <property type="protein sequence ID" value="KAK3902205.1"/>
    <property type="molecule type" value="Genomic_DNA"/>
</dbReference>
<evidence type="ECO:0000256" key="6">
    <source>
        <dbReference type="SAM" id="Phobius"/>
    </source>
</evidence>
<protein>
    <recommendedName>
        <fullName evidence="9">Mg2+ transporter protein, CorA-like/Zinc transport protein ZntB</fullName>
    </recommendedName>
</protein>